<evidence type="ECO:0000256" key="3">
    <source>
        <dbReference type="ARBA" id="ARBA00048132"/>
    </source>
</evidence>
<organism evidence="5 6">
    <name type="scientific">Microbacterium marinum</name>
    <dbReference type="NCBI Taxonomy" id="421115"/>
    <lineage>
        <taxon>Bacteria</taxon>
        <taxon>Bacillati</taxon>
        <taxon>Actinomycetota</taxon>
        <taxon>Actinomycetes</taxon>
        <taxon>Micrococcales</taxon>
        <taxon>Microbacteriaceae</taxon>
        <taxon>Microbacterium</taxon>
    </lineage>
</organism>
<dbReference type="Pfam" id="PF07992">
    <property type="entry name" value="Pyr_redox_2"/>
    <property type="match status" value="1"/>
</dbReference>
<evidence type="ECO:0000259" key="4">
    <source>
        <dbReference type="Pfam" id="PF07992"/>
    </source>
</evidence>
<dbReference type="PRINTS" id="PR00469">
    <property type="entry name" value="PNDRDTASEII"/>
</dbReference>
<dbReference type="InterPro" id="IPR036188">
    <property type="entry name" value="FAD/NAD-bd_sf"/>
</dbReference>
<evidence type="ECO:0000313" key="5">
    <source>
        <dbReference type="EMBL" id="MBB4668171.1"/>
    </source>
</evidence>
<keyword evidence="6" id="KW-1185">Reference proteome</keyword>
<evidence type="ECO:0000313" key="6">
    <source>
        <dbReference type="Proteomes" id="UP000573729"/>
    </source>
</evidence>
<keyword evidence="2" id="KW-0560">Oxidoreductase</keyword>
<sequence>MTSSPWDAIIIGGGAAGLSAAQMLGRARRRTLVLDAGSPRNRFAAHMHGVLGHDGRSPAELYELGRAEARAYGVEITDATVAAVREDGDLLVVERADGAVDTARAVLLATGVADDLPAVAGIREQWGRGVLHCPYCHGFEVAGRRLGVMATSPASLHQIELVRQWTDDLIAFTAELGPVDDDVAARLDARGIRQVSSPVDELIERNGNLVAVQTADGVAHEIDALFTAPVPRLQLAFADGLGLARADQPGAPLAVDVLGATSHPRVWAAGNLVAPYGNVPLSMGQGSMAGAAINAALVQADAADAVA</sequence>
<gene>
    <name evidence="5" type="ORF">BKA24_002880</name>
</gene>
<dbReference type="InterPro" id="IPR023753">
    <property type="entry name" value="FAD/NAD-binding_dom"/>
</dbReference>
<dbReference type="RefSeq" id="WP_184219754.1">
    <property type="nucleotide sequence ID" value="NZ_JACHMD010000001.1"/>
</dbReference>
<proteinExistence type="predicted"/>
<dbReference type="EMBL" id="JACHMD010000001">
    <property type="protein sequence ID" value="MBB4668171.1"/>
    <property type="molecule type" value="Genomic_DNA"/>
</dbReference>
<comment type="caution">
    <text evidence="5">The sequence shown here is derived from an EMBL/GenBank/DDBJ whole genome shotgun (WGS) entry which is preliminary data.</text>
</comment>
<keyword evidence="1" id="KW-0285">Flavoprotein</keyword>
<dbReference type="SUPFAM" id="SSF51905">
    <property type="entry name" value="FAD/NAD(P)-binding domain"/>
    <property type="match status" value="1"/>
</dbReference>
<evidence type="ECO:0000256" key="2">
    <source>
        <dbReference type="ARBA" id="ARBA00023002"/>
    </source>
</evidence>
<dbReference type="InterPro" id="IPR050097">
    <property type="entry name" value="Ferredoxin-NADP_redctase_2"/>
</dbReference>
<dbReference type="Proteomes" id="UP000573729">
    <property type="component" value="Unassembled WGS sequence"/>
</dbReference>
<evidence type="ECO:0000256" key="1">
    <source>
        <dbReference type="ARBA" id="ARBA00022630"/>
    </source>
</evidence>
<dbReference type="AlphaFoldDB" id="A0A7W7BST4"/>
<dbReference type="PRINTS" id="PR00368">
    <property type="entry name" value="FADPNR"/>
</dbReference>
<dbReference type="Gene3D" id="3.50.50.60">
    <property type="entry name" value="FAD/NAD(P)-binding domain"/>
    <property type="match status" value="2"/>
</dbReference>
<dbReference type="GO" id="GO:0004791">
    <property type="term" value="F:thioredoxin-disulfide reductase (NADPH) activity"/>
    <property type="evidence" value="ECO:0007669"/>
    <property type="project" value="UniProtKB-EC"/>
</dbReference>
<dbReference type="PANTHER" id="PTHR48105">
    <property type="entry name" value="THIOREDOXIN REDUCTASE 1-RELATED-RELATED"/>
    <property type="match status" value="1"/>
</dbReference>
<reference evidence="5 6" key="1">
    <citation type="submission" date="2020-08" db="EMBL/GenBank/DDBJ databases">
        <title>Sequencing the genomes of 1000 actinobacteria strains.</title>
        <authorList>
            <person name="Klenk H.-P."/>
        </authorList>
    </citation>
    <scope>NUCLEOTIDE SEQUENCE [LARGE SCALE GENOMIC DNA]</scope>
    <source>
        <strain evidence="5 6">DSM 24947</strain>
    </source>
</reference>
<feature type="domain" description="FAD/NAD(P)-binding" evidence="4">
    <location>
        <begin position="7"/>
        <end position="280"/>
    </location>
</feature>
<name>A0A7W7BST4_9MICO</name>
<comment type="catalytic activity">
    <reaction evidence="3">
        <text>[thioredoxin]-dithiol + NADP(+) = [thioredoxin]-disulfide + NADPH + H(+)</text>
        <dbReference type="Rhea" id="RHEA:20345"/>
        <dbReference type="Rhea" id="RHEA-COMP:10698"/>
        <dbReference type="Rhea" id="RHEA-COMP:10700"/>
        <dbReference type="ChEBI" id="CHEBI:15378"/>
        <dbReference type="ChEBI" id="CHEBI:29950"/>
        <dbReference type="ChEBI" id="CHEBI:50058"/>
        <dbReference type="ChEBI" id="CHEBI:57783"/>
        <dbReference type="ChEBI" id="CHEBI:58349"/>
        <dbReference type="EC" id="1.8.1.9"/>
    </reaction>
</comment>
<protein>
    <submittedName>
        <fullName evidence="5">Thioredoxin reductase</fullName>
    </submittedName>
</protein>
<accession>A0A7W7BST4</accession>